<dbReference type="InterPro" id="IPR050683">
    <property type="entry name" value="Bact_Polysacc_Export_ATP-bd"/>
</dbReference>
<keyword evidence="2" id="KW-0813">Transport</keyword>
<keyword evidence="3" id="KW-0547">Nucleotide-binding</keyword>
<evidence type="ECO:0000259" key="5">
    <source>
        <dbReference type="PROSITE" id="PS50893"/>
    </source>
</evidence>
<keyword evidence="4 6" id="KW-0067">ATP-binding</keyword>
<sequence length="247" mass="26952">MSSDAIVAEGITVRFRPFADRKPTLRRAIGSRDHRKVDEIIAVDHLDLTIHKGEAFGVVGRNGAGKSTLLRVLAKTLKPDEGTIRTYGKTSTLLSLGLGFNPQLSGRRNVYLGGLAAGLRKREIDERFDDIVAYAELEHAIDRPVKTYSTGMFSRLAFAVGMALDPNIILLDEVLAVGDEAFREKSLKSMRDLLSRAGTIVFVSHALANVETFCDRVAWMESGAIKMLGEAEAVVDAYRTEARGGSS</sequence>
<evidence type="ECO:0000256" key="3">
    <source>
        <dbReference type="ARBA" id="ARBA00022741"/>
    </source>
</evidence>
<dbReference type="Pfam" id="PF00005">
    <property type="entry name" value="ABC_tran"/>
    <property type="match status" value="1"/>
</dbReference>
<accession>A0A3B0S9B1</accession>
<dbReference type="Gene3D" id="3.40.50.300">
    <property type="entry name" value="P-loop containing nucleotide triphosphate hydrolases"/>
    <property type="match status" value="1"/>
</dbReference>
<name>A0A3B0S9B1_9ZZZZ</name>
<gene>
    <name evidence="6" type="ORF">MNBD_ACTINO02-2306</name>
</gene>
<dbReference type="EMBL" id="UOEK01000034">
    <property type="protein sequence ID" value="VAV92903.1"/>
    <property type="molecule type" value="Genomic_DNA"/>
</dbReference>
<dbReference type="PROSITE" id="PS50893">
    <property type="entry name" value="ABC_TRANSPORTER_2"/>
    <property type="match status" value="1"/>
</dbReference>
<dbReference type="GO" id="GO:0016020">
    <property type="term" value="C:membrane"/>
    <property type="evidence" value="ECO:0007669"/>
    <property type="project" value="InterPro"/>
</dbReference>
<dbReference type="SMART" id="SM00382">
    <property type="entry name" value="AAA"/>
    <property type="match status" value="1"/>
</dbReference>
<proteinExistence type="inferred from homology"/>
<dbReference type="GO" id="GO:0016887">
    <property type="term" value="F:ATP hydrolysis activity"/>
    <property type="evidence" value="ECO:0007669"/>
    <property type="project" value="InterPro"/>
</dbReference>
<evidence type="ECO:0000256" key="2">
    <source>
        <dbReference type="ARBA" id="ARBA00022448"/>
    </source>
</evidence>
<dbReference type="AlphaFoldDB" id="A0A3B0S9B1"/>
<keyword evidence="6" id="KW-0378">Hydrolase</keyword>
<dbReference type="GO" id="GO:0005524">
    <property type="term" value="F:ATP binding"/>
    <property type="evidence" value="ECO:0007669"/>
    <property type="project" value="UniProtKB-KW"/>
</dbReference>
<feature type="domain" description="ABC transporter" evidence="5">
    <location>
        <begin position="13"/>
        <end position="247"/>
    </location>
</feature>
<dbReference type="SUPFAM" id="SSF52540">
    <property type="entry name" value="P-loop containing nucleoside triphosphate hydrolases"/>
    <property type="match status" value="1"/>
</dbReference>
<evidence type="ECO:0000256" key="1">
    <source>
        <dbReference type="ARBA" id="ARBA00005417"/>
    </source>
</evidence>
<evidence type="ECO:0000256" key="4">
    <source>
        <dbReference type="ARBA" id="ARBA00022840"/>
    </source>
</evidence>
<dbReference type="EC" id="3.6.3.40" evidence="6"/>
<dbReference type="InterPro" id="IPR003439">
    <property type="entry name" value="ABC_transporter-like_ATP-bd"/>
</dbReference>
<dbReference type="InterPro" id="IPR015860">
    <property type="entry name" value="ABC_transpr_TagH-like"/>
</dbReference>
<dbReference type="GO" id="GO:0140359">
    <property type="term" value="F:ABC-type transporter activity"/>
    <property type="evidence" value="ECO:0007669"/>
    <property type="project" value="InterPro"/>
</dbReference>
<dbReference type="PANTHER" id="PTHR46743:SF2">
    <property type="entry name" value="TEICHOIC ACIDS EXPORT ATP-BINDING PROTEIN TAGH"/>
    <property type="match status" value="1"/>
</dbReference>
<comment type="similarity">
    <text evidence="1">Belongs to the ABC transporter superfamily.</text>
</comment>
<dbReference type="InterPro" id="IPR027417">
    <property type="entry name" value="P-loop_NTPase"/>
</dbReference>
<dbReference type="CDD" id="cd03220">
    <property type="entry name" value="ABC_KpsT_Wzt"/>
    <property type="match status" value="1"/>
</dbReference>
<protein>
    <submittedName>
        <fullName evidence="6">Teichoic acid export ATP-binding protein TagH</fullName>
        <ecNumber evidence="6">3.6.3.40</ecNumber>
    </submittedName>
</protein>
<dbReference type="PANTHER" id="PTHR46743">
    <property type="entry name" value="TEICHOIC ACIDS EXPORT ATP-BINDING PROTEIN TAGH"/>
    <property type="match status" value="1"/>
</dbReference>
<dbReference type="InterPro" id="IPR003593">
    <property type="entry name" value="AAA+_ATPase"/>
</dbReference>
<reference evidence="6" key="1">
    <citation type="submission" date="2018-06" db="EMBL/GenBank/DDBJ databases">
        <authorList>
            <person name="Zhirakovskaya E."/>
        </authorList>
    </citation>
    <scope>NUCLEOTIDE SEQUENCE</scope>
</reference>
<evidence type="ECO:0000313" key="6">
    <source>
        <dbReference type="EMBL" id="VAV92903.1"/>
    </source>
</evidence>
<organism evidence="6">
    <name type="scientific">hydrothermal vent metagenome</name>
    <dbReference type="NCBI Taxonomy" id="652676"/>
    <lineage>
        <taxon>unclassified sequences</taxon>
        <taxon>metagenomes</taxon>
        <taxon>ecological metagenomes</taxon>
    </lineage>
</organism>